<keyword evidence="2" id="KW-0472">Membrane</keyword>
<feature type="region of interest" description="Disordered" evidence="1">
    <location>
        <begin position="59"/>
        <end position="110"/>
    </location>
</feature>
<keyword evidence="4" id="KW-1185">Reference proteome</keyword>
<evidence type="ECO:0000313" key="4">
    <source>
        <dbReference type="Proteomes" id="UP000593567"/>
    </source>
</evidence>
<evidence type="ECO:0000313" key="3">
    <source>
        <dbReference type="EMBL" id="KAF6017207.1"/>
    </source>
</evidence>
<proteinExistence type="predicted"/>
<gene>
    <name evidence="3" type="ORF">EB796_024482</name>
</gene>
<sequence>MPNLTPAKTGKDSVEDSQTTRRFIISTKLITSCNMNFMKLTFLALTALLVISVLTENVMAGKKHHRKGRKGSSESSEERSPVRKGYKSRWGSSKHSRPCKRRRCGKGPYY</sequence>
<dbReference type="AlphaFoldDB" id="A0A7J7IUI2"/>
<name>A0A7J7IUI2_BUGNE</name>
<feature type="compositionally biased region" description="Basic residues" evidence="1">
    <location>
        <begin position="82"/>
        <end position="110"/>
    </location>
</feature>
<comment type="caution">
    <text evidence="3">The sequence shown here is derived from an EMBL/GenBank/DDBJ whole genome shotgun (WGS) entry which is preliminary data.</text>
</comment>
<evidence type="ECO:0000256" key="2">
    <source>
        <dbReference type="SAM" id="Phobius"/>
    </source>
</evidence>
<feature type="transmembrane region" description="Helical" evidence="2">
    <location>
        <begin position="40"/>
        <end position="60"/>
    </location>
</feature>
<dbReference type="EMBL" id="VXIV02003423">
    <property type="protein sequence ID" value="KAF6017207.1"/>
    <property type="molecule type" value="Genomic_DNA"/>
</dbReference>
<protein>
    <submittedName>
        <fullName evidence="3">Uncharacterized protein</fullName>
    </submittedName>
</protein>
<dbReference type="Proteomes" id="UP000593567">
    <property type="component" value="Unassembled WGS sequence"/>
</dbReference>
<feature type="compositionally biased region" description="Basic residues" evidence="1">
    <location>
        <begin position="61"/>
        <end position="70"/>
    </location>
</feature>
<accession>A0A7J7IUI2</accession>
<evidence type="ECO:0000256" key="1">
    <source>
        <dbReference type="SAM" id="MobiDB-lite"/>
    </source>
</evidence>
<keyword evidence="2" id="KW-0812">Transmembrane</keyword>
<keyword evidence="2" id="KW-1133">Transmembrane helix</keyword>
<reference evidence="3" key="1">
    <citation type="submission" date="2020-06" db="EMBL/GenBank/DDBJ databases">
        <title>Draft genome of Bugula neritina, a colonial animal packing powerful symbionts and potential medicines.</title>
        <authorList>
            <person name="Rayko M."/>
        </authorList>
    </citation>
    <scope>NUCLEOTIDE SEQUENCE [LARGE SCALE GENOMIC DNA]</scope>
    <source>
        <strain evidence="3">Kwan_BN1</strain>
    </source>
</reference>
<organism evidence="3 4">
    <name type="scientific">Bugula neritina</name>
    <name type="common">Brown bryozoan</name>
    <name type="synonym">Sertularia neritina</name>
    <dbReference type="NCBI Taxonomy" id="10212"/>
    <lineage>
        <taxon>Eukaryota</taxon>
        <taxon>Metazoa</taxon>
        <taxon>Spiralia</taxon>
        <taxon>Lophotrochozoa</taxon>
        <taxon>Bryozoa</taxon>
        <taxon>Gymnolaemata</taxon>
        <taxon>Cheilostomatida</taxon>
        <taxon>Flustrina</taxon>
        <taxon>Buguloidea</taxon>
        <taxon>Bugulidae</taxon>
        <taxon>Bugula</taxon>
    </lineage>
</organism>